<gene>
    <name evidence="24" type="ORF">CHIRRI_LOCUS768</name>
</gene>
<feature type="region of interest" description="Disordered" evidence="20">
    <location>
        <begin position="493"/>
        <end position="519"/>
    </location>
</feature>
<dbReference type="InterPro" id="IPR029021">
    <property type="entry name" value="Prot-tyrosine_phosphatase-like"/>
</dbReference>
<dbReference type="EC" id="3.1.3.48" evidence="4"/>
<evidence type="ECO:0000256" key="10">
    <source>
        <dbReference type="ARBA" id="ARBA00034256"/>
    </source>
</evidence>
<evidence type="ECO:0000256" key="4">
    <source>
        <dbReference type="ARBA" id="ARBA00013064"/>
    </source>
</evidence>
<dbReference type="PROSITE" id="PS51181">
    <property type="entry name" value="PPASE_TENSIN"/>
    <property type="match status" value="1"/>
</dbReference>
<keyword evidence="7" id="KW-0378">Hydrolase</keyword>
<evidence type="ECO:0000256" key="20">
    <source>
        <dbReference type="SAM" id="MobiDB-lite"/>
    </source>
</evidence>
<dbReference type="EC" id="3.1.3.67" evidence="3"/>
<feature type="compositionally biased region" description="Low complexity" evidence="20">
    <location>
        <begin position="424"/>
        <end position="436"/>
    </location>
</feature>
<dbReference type="PROSITE" id="PS00383">
    <property type="entry name" value="TYR_PHOSPHATASE_1"/>
    <property type="match status" value="1"/>
</dbReference>
<dbReference type="SUPFAM" id="SSF52799">
    <property type="entry name" value="(Phosphotyrosine protein) phosphatases II"/>
    <property type="match status" value="1"/>
</dbReference>
<comment type="subcellular location">
    <subcellularLocation>
        <location evidence="1">Cytoplasm</location>
    </subcellularLocation>
</comment>
<dbReference type="InterPro" id="IPR057023">
    <property type="entry name" value="PTP-SAK"/>
</dbReference>
<reference evidence="24" key="2">
    <citation type="submission" date="2022-10" db="EMBL/GenBank/DDBJ databases">
        <authorList>
            <consortium name="ENA_rothamsted_submissions"/>
            <consortium name="culmorum"/>
            <person name="King R."/>
        </authorList>
    </citation>
    <scope>NUCLEOTIDE SEQUENCE</scope>
</reference>
<keyword evidence="25" id="KW-1185">Reference proteome</keyword>
<feature type="compositionally biased region" description="Low complexity" evidence="20">
    <location>
        <begin position="568"/>
        <end position="578"/>
    </location>
</feature>
<accession>A0A9N9RIM7</accession>
<dbReference type="GO" id="GO:0050793">
    <property type="term" value="P:regulation of developmental process"/>
    <property type="evidence" value="ECO:0007669"/>
    <property type="project" value="UniProtKB-ARBA"/>
</dbReference>
<dbReference type="GO" id="GO:0008285">
    <property type="term" value="P:negative regulation of cell population proliferation"/>
    <property type="evidence" value="ECO:0007669"/>
    <property type="project" value="TreeGrafter"/>
</dbReference>
<dbReference type="InterPro" id="IPR016130">
    <property type="entry name" value="Tyr_Pase_AS"/>
</dbReference>
<comment type="catalytic activity">
    <reaction evidence="14">
        <text>a 1,2-diacyl-sn-glycero-3-phospho-(1D-myo-inositol-3,4,5-trisphosphate) + H2O = a 1,2-diacyl-sn-glycero-3-phospho-(1D-myo-inositol-4,5-bisphosphate) + phosphate</text>
        <dbReference type="Rhea" id="RHEA:25017"/>
        <dbReference type="ChEBI" id="CHEBI:15377"/>
        <dbReference type="ChEBI" id="CHEBI:43474"/>
        <dbReference type="ChEBI" id="CHEBI:57836"/>
        <dbReference type="ChEBI" id="CHEBI:58456"/>
        <dbReference type="EC" id="3.1.3.67"/>
    </reaction>
    <physiologicalReaction direction="left-to-right" evidence="14">
        <dbReference type="Rhea" id="RHEA:25018"/>
    </physiologicalReaction>
</comment>
<dbReference type="InterPro" id="IPR035892">
    <property type="entry name" value="C2_domain_sf"/>
</dbReference>
<dbReference type="InterPro" id="IPR029023">
    <property type="entry name" value="Tensin_phosphatase"/>
</dbReference>
<feature type="domain" description="C2 tensin-type" evidence="23">
    <location>
        <begin position="197"/>
        <end position="335"/>
    </location>
</feature>
<dbReference type="Pfam" id="PF22784">
    <property type="entry name" value="PTP-SAK"/>
    <property type="match status" value="1"/>
</dbReference>
<name>A0A9N9RIM7_9DIPT</name>
<organism evidence="24 25">
    <name type="scientific">Chironomus riparius</name>
    <dbReference type="NCBI Taxonomy" id="315576"/>
    <lineage>
        <taxon>Eukaryota</taxon>
        <taxon>Metazoa</taxon>
        <taxon>Ecdysozoa</taxon>
        <taxon>Arthropoda</taxon>
        <taxon>Hexapoda</taxon>
        <taxon>Insecta</taxon>
        <taxon>Pterygota</taxon>
        <taxon>Neoptera</taxon>
        <taxon>Endopterygota</taxon>
        <taxon>Diptera</taxon>
        <taxon>Nematocera</taxon>
        <taxon>Chironomoidea</taxon>
        <taxon>Chironomidae</taxon>
        <taxon>Chironominae</taxon>
        <taxon>Chironomus</taxon>
    </lineage>
</organism>
<evidence type="ECO:0000256" key="12">
    <source>
        <dbReference type="ARBA" id="ARBA00034338"/>
    </source>
</evidence>
<dbReference type="Pfam" id="PF10409">
    <property type="entry name" value="PTEN_C2"/>
    <property type="match status" value="1"/>
</dbReference>
<comment type="catalytic activity">
    <reaction evidence="10">
        <text>1,2-dihexadecanoyl-sn-glycero-3-phospho-(1D-myo-inositol-3,4,5-trisphosphate) + H2O = 1,2-dihexadecanoyl-sn-glycero-3-phospho-(1D-myo-inositol-4,5-bisphosphate) + phosphate</text>
        <dbReference type="Rhea" id="RHEA:43560"/>
        <dbReference type="ChEBI" id="CHEBI:15377"/>
        <dbReference type="ChEBI" id="CHEBI:43474"/>
        <dbReference type="ChEBI" id="CHEBI:83420"/>
        <dbReference type="ChEBI" id="CHEBI:83423"/>
    </reaction>
    <physiologicalReaction direction="left-to-right" evidence="10">
        <dbReference type="Rhea" id="RHEA:43561"/>
    </physiologicalReaction>
</comment>
<dbReference type="GO" id="GO:0051896">
    <property type="term" value="P:regulation of phosphatidylinositol 3-kinase/protein kinase B signal transduction"/>
    <property type="evidence" value="ECO:0007669"/>
    <property type="project" value="TreeGrafter"/>
</dbReference>
<dbReference type="EMBL" id="OU895877">
    <property type="protein sequence ID" value="CAG9797780.1"/>
    <property type="molecule type" value="Genomic_DNA"/>
</dbReference>
<comment type="similarity">
    <text evidence="2">Belongs to the PTEN phosphatase protein family.</text>
</comment>
<dbReference type="Gene3D" id="3.90.190.10">
    <property type="entry name" value="Protein tyrosine phosphatase superfamily"/>
    <property type="match status" value="1"/>
</dbReference>
<feature type="domain" description="Tyrosine specific protein phosphatases" evidence="21">
    <location>
        <begin position="114"/>
        <end position="171"/>
    </location>
</feature>
<comment type="catalytic activity">
    <reaction evidence="17">
        <text>O-phospho-L-seryl-[protein] + H2O = L-seryl-[protein] + phosphate</text>
        <dbReference type="Rhea" id="RHEA:20629"/>
        <dbReference type="Rhea" id="RHEA-COMP:9863"/>
        <dbReference type="Rhea" id="RHEA-COMP:11604"/>
        <dbReference type="ChEBI" id="CHEBI:15377"/>
        <dbReference type="ChEBI" id="CHEBI:29999"/>
        <dbReference type="ChEBI" id="CHEBI:43474"/>
        <dbReference type="ChEBI" id="CHEBI:83421"/>
        <dbReference type="EC" id="3.1.3.16"/>
    </reaction>
    <physiologicalReaction direction="left-to-right" evidence="17">
        <dbReference type="Rhea" id="RHEA:20630"/>
    </physiologicalReaction>
</comment>
<comment type="catalytic activity">
    <reaction evidence="18">
        <text>O-phospho-L-threonyl-[protein] + H2O = L-threonyl-[protein] + phosphate</text>
        <dbReference type="Rhea" id="RHEA:47004"/>
        <dbReference type="Rhea" id="RHEA-COMP:11060"/>
        <dbReference type="Rhea" id="RHEA-COMP:11605"/>
        <dbReference type="ChEBI" id="CHEBI:15377"/>
        <dbReference type="ChEBI" id="CHEBI:30013"/>
        <dbReference type="ChEBI" id="CHEBI:43474"/>
        <dbReference type="ChEBI" id="CHEBI:61977"/>
        <dbReference type="EC" id="3.1.3.16"/>
    </reaction>
    <physiologicalReaction direction="left-to-right" evidence="18">
        <dbReference type="Rhea" id="RHEA:47005"/>
    </physiologicalReaction>
</comment>
<dbReference type="AlphaFoldDB" id="A0A9N9RIM7"/>
<evidence type="ECO:0000256" key="15">
    <source>
        <dbReference type="ARBA" id="ARBA00043762"/>
    </source>
</evidence>
<dbReference type="FunFam" id="3.90.190.10:FF:000029">
    <property type="entry name" value="Phosphatidylinositol 3,4,5-trisphosphate 3-phosphatase and dual-specificity protein phosphatase PTEN"/>
    <property type="match status" value="1"/>
</dbReference>
<dbReference type="Proteomes" id="UP001153620">
    <property type="component" value="Chromosome 1"/>
</dbReference>
<evidence type="ECO:0000313" key="24">
    <source>
        <dbReference type="EMBL" id="CAG9797780.1"/>
    </source>
</evidence>
<dbReference type="InterPro" id="IPR014020">
    <property type="entry name" value="Tensin_C2-dom"/>
</dbReference>
<comment type="catalytic activity">
    <reaction evidence="11">
        <text>1,2-dioctanoyl-sn-glycero-3-phospho-(1D-myo-inositol-3,4,5-trisphosphate) + H2O = 1,2-dioctanoyl-sn-glycero-3-phospho-(1D-myo-inositol-4,5-bisphosphate) + phosphate</text>
        <dbReference type="Rhea" id="RHEA:43552"/>
        <dbReference type="ChEBI" id="CHEBI:15377"/>
        <dbReference type="ChEBI" id="CHEBI:43474"/>
        <dbReference type="ChEBI" id="CHEBI:83416"/>
        <dbReference type="ChEBI" id="CHEBI:83419"/>
    </reaction>
    <physiologicalReaction direction="left-to-right" evidence="11">
        <dbReference type="Rhea" id="RHEA:43553"/>
    </physiologicalReaction>
</comment>
<evidence type="ECO:0000256" key="16">
    <source>
        <dbReference type="ARBA" id="ARBA00044309"/>
    </source>
</evidence>
<evidence type="ECO:0000259" key="21">
    <source>
        <dbReference type="PROSITE" id="PS50056"/>
    </source>
</evidence>
<evidence type="ECO:0000256" key="19">
    <source>
        <dbReference type="ARBA" id="ARBA00051341"/>
    </source>
</evidence>
<keyword evidence="6" id="KW-0963">Cytoplasm</keyword>
<evidence type="ECO:0000256" key="9">
    <source>
        <dbReference type="ARBA" id="ARBA00023098"/>
    </source>
</evidence>
<evidence type="ECO:0000313" key="25">
    <source>
        <dbReference type="Proteomes" id="UP001153620"/>
    </source>
</evidence>
<evidence type="ECO:0000256" key="11">
    <source>
        <dbReference type="ARBA" id="ARBA00034268"/>
    </source>
</evidence>
<dbReference type="InterPro" id="IPR000387">
    <property type="entry name" value="Tyr_Pase_dom"/>
</dbReference>
<dbReference type="GO" id="GO:0016314">
    <property type="term" value="F:phosphatidylinositol-3,4,5-trisphosphate 3-phosphatase activity"/>
    <property type="evidence" value="ECO:0007669"/>
    <property type="project" value="UniProtKB-EC"/>
</dbReference>
<proteinExistence type="inferred from homology"/>
<feature type="region of interest" description="Disordered" evidence="20">
    <location>
        <begin position="370"/>
        <end position="443"/>
    </location>
</feature>
<evidence type="ECO:0000256" key="5">
    <source>
        <dbReference type="ARBA" id="ARBA00013081"/>
    </source>
</evidence>
<dbReference type="Gene3D" id="2.60.40.1110">
    <property type="match status" value="1"/>
</dbReference>
<evidence type="ECO:0000256" key="6">
    <source>
        <dbReference type="ARBA" id="ARBA00022490"/>
    </source>
</evidence>
<evidence type="ECO:0000256" key="18">
    <source>
        <dbReference type="ARBA" id="ARBA00048832"/>
    </source>
</evidence>
<comment type="catalytic activity">
    <reaction evidence="15">
        <text>1D-myo-inositol 1,3,4,5,6-pentakisphosphate + H2O = 1D-myo-inositol 1,4,5,6-tetrakisphosphate + phosphate</text>
        <dbReference type="Rhea" id="RHEA:77143"/>
        <dbReference type="ChEBI" id="CHEBI:15377"/>
        <dbReference type="ChEBI" id="CHEBI:43474"/>
        <dbReference type="ChEBI" id="CHEBI:57627"/>
        <dbReference type="ChEBI" id="CHEBI:57733"/>
    </reaction>
    <physiologicalReaction direction="left-to-right" evidence="15">
        <dbReference type="Rhea" id="RHEA:77144"/>
    </physiologicalReaction>
</comment>
<feature type="compositionally biased region" description="Basic residues" evidence="20">
    <location>
        <begin position="499"/>
        <end position="512"/>
    </location>
</feature>
<evidence type="ECO:0000256" key="1">
    <source>
        <dbReference type="ARBA" id="ARBA00004496"/>
    </source>
</evidence>
<dbReference type="SUPFAM" id="SSF49562">
    <property type="entry name" value="C2 domain (Calcium/lipid-binding domain, CaLB)"/>
    <property type="match status" value="1"/>
</dbReference>
<evidence type="ECO:0000256" key="8">
    <source>
        <dbReference type="ARBA" id="ARBA00022912"/>
    </source>
</evidence>
<dbReference type="GO" id="GO:0046856">
    <property type="term" value="P:phosphatidylinositol dephosphorylation"/>
    <property type="evidence" value="ECO:0007669"/>
    <property type="project" value="TreeGrafter"/>
</dbReference>
<dbReference type="GO" id="GO:0004722">
    <property type="term" value="F:protein serine/threonine phosphatase activity"/>
    <property type="evidence" value="ECO:0007669"/>
    <property type="project" value="UniProtKB-EC"/>
</dbReference>
<feature type="domain" description="Phosphatase tensin-type" evidence="22">
    <location>
        <begin position="25"/>
        <end position="197"/>
    </location>
</feature>
<dbReference type="GO" id="GO:0042995">
    <property type="term" value="C:cell projection"/>
    <property type="evidence" value="ECO:0007669"/>
    <property type="project" value="TreeGrafter"/>
</dbReference>
<dbReference type="GO" id="GO:0048870">
    <property type="term" value="P:cell motility"/>
    <property type="evidence" value="ECO:0007669"/>
    <property type="project" value="TreeGrafter"/>
</dbReference>
<sequence length="617" mass="70983">MVSSNTLTNIKMTNAIKGIVSKRKKRYKQDGFNLDLTYICDNIIAMGYPAKNLEGVYRNHIDDVVNFLTTKHNNNYKIYNLCEEKKYQYDITKFQQCASFPFSDHNPPNIELIQSFCNDLHKWLSEDLKNVAAIHCKAGKGRTGTMICCYLLHSSQFNTAAEALNFYGQKRTTDKKGVTIPSQRRYVEYYSQLLKSNKPYIKVAMNICEIKLYNLPPIRTFGTLTFSITMAGTKVYNEQMTELKRVDNYVSIKLDRCLLLVGDVKIEFSSTQILKHKQKLFHFWFNTYFINEINNVDSDGNVIFELNKPEIDDAHKDKQKMFNENFKIETIFQKIPQGGNHINRMQINHTTNGVLNNNLNSRYNNLINNNNDVNQYSSTVLDSHNSDNHNHRVSTRNASSSQRNNQISTNEFRHSRGDNYQTTSEGSSSPESSSESSGEDWESGSLDKFQCELKQKLNHKMLKIKNRTKCLRKRMSEPISKKSSFRRLSSTYQMDAKNKAHSKSCAHQKTSSRSRSDLHVPEACKKEVITKDLDERSPDPISSLMIRFGSLFQRRGSSNNNNIKTPESKQSPLSQSSNSICHISSNKECSALGEITENFDKVRRELLTLKKFREGCE</sequence>
<dbReference type="PANTHER" id="PTHR12305">
    <property type="entry name" value="PHOSPHATASE WITH HOMOLOGY TO TENSIN"/>
    <property type="match status" value="1"/>
</dbReference>
<evidence type="ECO:0000256" key="14">
    <source>
        <dbReference type="ARBA" id="ARBA00043760"/>
    </source>
</evidence>
<dbReference type="CDD" id="cd14509">
    <property type="entry name" value="PTP_PTEN"/>
    <property type="match status" value="1"/>
</dbReference>
<dbReference type="SMART" id="SM01326">
    <property type="entry name" value="PTEN_C2"/>
    <property type="match status" value="1"/>
</dbReference>
<protein>
    <recommendedName>
        <fullName evidence="12">Phosphatidylinositol 3,4,5-trisphosphate 3-phosphatase and dual-specificity protein phosphatase PTEN</fullName>
        <ecNumber evidence="5">3.1.3.16</ecNumber>
        <ecNumber evidence="4">3.1.3.48</ecNumber>
        <ecNumber evidence="3">3.1.3.67</ecNumber>
    </recommendedName>
    <alternativeName>
        <fullName evidence="16">Inositol polyphosphate 3-phosphatase</fullName>
    </alternativeName>
</protein>
<comment type="catalytic activity">
    <reaction evidence="19">
        <text>O-phospho-L-tyrosyl-[protein] + H2O = L-tyrosyl-[protein] + phosphate</text>
        <dbReference type="Rhea" id="RHEA:10684"/>
        <dbReference type="Rhea" id="RHEA-COMP:10136"/>
        <dbReference type="Rhea" id="RHEA-COMP:20101"/>
        <dbReference type="ChEBI" id="CHEBI:15377"/>
        <dbReference type="ChEBI" id="CHEBI:43474"/>
        <dbReference type="ChEBI" id="CHEBI:46858"/>
        <dbReference type="ChEBI" id="CHEBI:61978"/>
        <dbReference type="EC" id="3.1.3.48"/>
    </reaction>
    <physiologicalReaction direction="left-to-right" evidence="19">
        <dbReference type="Rhea" id="RHEA:10685"/>
    </physiologicalReaction>
</comment>
<evidence type="ECO:0000259" key="23">
    <source>
        <dbReference type="PROSITE" id="PS51182"/>
    </source>
</evidence>
<keyword evidence="9" id="KW-0443">Lipid metabolism</keyword>
<evidence type="ECO:0000256" key="13">
    <source>
        <dbReference type="ARBA" id="ARBA00043734"/>
    </source>
</evidence>
<dbReference type="OrthoDB" id="16692at2759"/>
<feature type="region of interest" description="Disordered" evidence="20">
    <location>
        <begin position="555"/>
        <end position="578"/>
    </location>
</feature>
<reference evidence="24" key="1">
    <citation type="submission" date="2022-01" db="EMBL/GenBank/DDBJ databases">
        <authorList>
            <person name="King R."/>
        </authorList>
    </citation>
    <scope>NUCLEOTIDE SEQUENCE</scope>
</reference>
<evidence type="ECO:0000256" key="7">
    <source>
        <dbReference type="ARBA" id="ARBA00022801"/>
    </source>
</evidence>
<dbReference type="GO" id="GO:0005829">
    <property type="term" value="C:cytosol"/>
    <property type="evidence" value="ECO:0007669"/>
    <property type="project" value="TreeGrafter"/>
</dbReference>
<dbReference type="InterPro" id="IPR051281">
    <property type="entry name" value="Dual-spec_lipid-protein_phosph"/>
</dbReference>
<feature type="compositionally biased region" description="Polar residues" evidence="20">
    <location>
        <begin position="555"/>
        <end position="565"/>
    </location>
</feature>
<dbReference type="PANTHER" id="PTHR12305:SF81">
    <property type="entry name" value="PHOSPHATIDYLINOSITOL 3,4,5-TRISPHOSPHATE 3-PHOSPHATASE AND DUAL-SPECIFICITY PROTEIN PHOSPHATASE PTEN"/>
    <property type="match status" value="1"/>
</dbReference>
<comment type="catalytic activity">
    <reaction evidence="13">
        <text>1D-myo-inositol 1,3,4,5-tetrakisphosphate + H2O = 1D-myo-inositol 1,4,5-trisphosphate + phosphate</text>
        <dbReference type="Rhea" id="RHEA:77155"/>
        <dbReference type="ChEBI" id="CHEBI:15377"/>
        <dbReference type="ChEBI" id="CHEBI:43474"/>
        <dbReference type="ChEBI" id="CHEBI:57895"/>
        <dbReference type="ChEBI" id="CHEBI:203600"/>
    </reaction>
    <physiologicalReaction direction="left-to-right" evidence="13">
        <dbReference type="Rhea" id="RHEA:77156"/>
    </physiologicalReaction>
</comment>
<dbReference type="GO" id="GO:0004725">
    <property type="term" value="F:protein tyrosine phosphatase activity"/>
    <property type="evidence" value="ECO:0007669"/>
    <property type="project" value="UniProtKB-EC"/>
</dbReference>
<dbReference type="InterPro" id="IPR045101">
    <property type="entry name" value="PTP_PTEN"/>
</dbReference>
<dbReference type="PROSITE" id="PS51182">
    <property type="entry name" value="C2_TENSIN"/>
    <property type="match status" value="1"/>
</dbReference>
<dbReference type="GO" id="GO:0005886">
    <property type="term" value="C:plasma membrane"/>
    <property type="evidence" value="ECO:0007669"/>
    <property type="project" value="TreeGrafter"/>
</dbReference>
<feature type="compositionally biased region" description="Polar residues" evidence="20">
    <location>
        <begin position="395"/>
        <end position="410"/>
    </location>
</feature>
<evidence type="ECO:0000256" key="2">
    <source>
        <dbReference type="ARBA" id="ARBA00007881"/>
    </source>
</evidence>
<dbReference type="PROSITE" id="PS50056">
    <property type="entry name" value="TYR_PHOSPHATASE_2"/>
    <property type="match status" value="1"/>
</dbReference>
<keyword evidence="8" id="KW-0904">Protein phosphatase</keyword>
<dbReference type="GO" id="GO:0043491">
    <property type="term" value="P:phosphatidylinositol 3-kinase/protein kinase B signal transduction"/>
    <property type="evidence" value="ECO:0007669"/>
    <property type="project" value="TreeGrafter"/>
</dbReference>
<dbReference type="GO" id="GO:0005634">
    <property type="term" value="C:nucleus"/>
    <property type="evidence" value="ECO:0007669"/>
    <property type="project" value="TreeGrafter"/>
</dbReference>
<dbReference type="EC" id="3.1.3.16" evidence="5"/>
<evidence type="ECO:0000256" key="17">
    <source>
        <dbReference type="ARBA" id="ARBA00047986"/>
    </source>
</evidence>
<evidence type="ECO:0000256" key="3">
    <source>
        <dbReference type="ARBA" id="ARBA00013015"/>
    </source>
</evidence>
<evidence type="ECO:0000259" key="22">
    <source>
        <dbReference type="PROSITE" id="PS51181"/>
    </source>
</evidence>